<protein>
    <submittedName>
        <fullName evidence="1">Uncharacterized protein</fullName>
    </submittedName>
</protein>
<proteinExistence type="predicted"/>
<sequence length="542" mass="61807">MRSEFWERMEEPSEETCGVAFHVFDRYGTVQTKYKDHPVQRGTGVWGNELDHGPLFLIEKVHVTALELRRKGLGQKLVSLLLNKARQFCLNEKGDGEYADLIYGSDEAFERAWTLHALASPGILTADVESQLVGKSAEERLMIRARIQSGAIDFWRSCGFRRIGASRCFAFSFDLQHQSHALAAASDFDPRRSHAEDLEDEELEVIYETDRFTEVKKLKMGRLRDALPLHHAALTLTDEELNAFFVTHADDEIGWDRVTNSEATLLHLTACELKPLSTRWLLENVRHADSWKTARDIDGYTPLEALQETLETMRTRKEYGLSRVLNLSDHFKGYPDAAVSCLSLLLGQDSLGLSKACLRFGCTCGECVEGLLSARMRSSLIFQGETTYDLMQEEIDDGDFWIKDNHYILVHLDPDVRKNLRTNKSLRKGFVNIFQIAVECIKARKLPTAENLKWCCNNRSEWPPDTKNYLRRAGTQMGFRAVLRRMFDTAKEEDEKAGNGECQLILGEEWSQLPTCRNDHEFEVVARACGYGGDDFISLPCW</sequence>
<keyword evidence="3" id="KW-1185">Reference proteome</keyword>
<organism evidence="3">
    <name type="scientific">Aspergillus fumigatus (strain CBS 144.89 / FGSC A1163 / CEA10)</name>
    <name type="common">Neosartorya fumigata</name>
    <dbReference type="NCBI Taxonomy" id="451804"/>
    <lineage>
        <taxon>Eukaryota</taxon>
        <taxon>Fungi</taxon>
        <taxon>Dikarya</taxon>
        <taxon>Ascomycota</taxon>
        <taxon>Pezizomycotina</taxon>
        <taxon>Eurotiomycetes</taxon>
        <taxon>Eurotiomycetidae</taxon>
        <taxon>Eurotiales</taxon>
        <taxon>Aspergillaceae</taxon>
        <taxon>Aspergillus</taxon>
        <taxon>Aspergillus subgen. Fumigati</taxon>
    </lineage>
</organism>
<dbReference type="EMBL" id="DS499602">
    <property type="protein sequence ID" value="EDP47952.1"/>
    <property type="molecule type" value="Genomic_DNA"/>
</dbReference>
<dbReference type="EMBL" id="DS499602">
    <property type="protein sequence ID" value="EDP47916.1"/>
    <property type="molecule type" value="Genomic_DNA"/>
</dbReference>
<evidence type="ECO:0000313" key="2">
    <source>
        <dbReference type="EMBL" id="EDP47952.1"/>
    </source>
</evidence>
<name>B0YE32_ASPFC</name>
<dbReference type="VEuPathDB" id="FungiDB:AFUB_098030"/>
<dbReference type="Proteomes" id="UP000001699">
    <property type="component" value="Unassembled WGS sequence"/>
</dbReference>
<gene>
    <name evidence="1" type="ORF">AFUB_097670</name>
    <name evidence="2" type="ORF">AFUB_098030</name>
</gene>
<dbReference type="HOGENOM" id="CLU_012166_1_0_1"/>
<dbReference type="OrthoDB" id="508139at2759"/>
<evidence type="ECO:0000313" key="1">
    <source>
        <dbReference type="EMBL" id="EDP47916.1"/>
    </source>
</evidence>
<accession>B0YE32</accession>
<reference evidence="1 3" key="1">
    <citation type="journal article" date="2008" name="PLoS Genet.">
        <title>Genomic islands in the pathogenic filamentous fungus Aspergillus fumigatus.</title>
        <authorList>
            <person name="Fedorova N.D."/>
            <person name="Khaldi N."/>
            <person name="Joardar V.S."/>
            <person name="Maiti R."/>
            <person name="Amedeo P."/>
            <person name="Anderson M.J."/>
            <person name="Crabtree J."/>
            <person name="Silva J.C."/>
            <person name="Badger J.H."/>
            <person name="Albarraq A."/>
            <person name="Angiuoli S."/>
            <person name="Bussey H."/>
            <person name="Bowyer P."/>
            <person name="Cotty P.J."/>
            <person name="Dyer P.S."/>
            <person name="Egan A."/>
            <person name="Galens K."/>
            <person name="Fraser-Liggett C.M."/>
            <person name="Haas B.J."/>
            <person name="Inman J.M."/>
            <person name="Kent R."/>
            <person name="Lemieux S."/>
            <person name="Malavazi I."/>
            <person name="Orvis J."/>
            <person name="Roemer T."/>
            <person name="Ronning C.M."/>
            <person name="Sundaram J.P."/>
            <person name="Sutton G."/>
            <person name="Turner G."/>
            <person name="Venter J.C."/>
            <person name="White O.R."/>
            <person name="Whitty B.R."/>
            <person name="Youngman P."/>
            <person name="Wolfe K.H."/>
            <person name="Goldman G.H."/>
            <person name="Wortman J.R."/>
            <person name="Jiang B."/>
            <person name="Denning D.W."/>
            <person name="Nierman W.C."/>
        </authorList>
    </citation>
    <scope>NUCLEOTIDE SEQUENCE [LARGE SCALE GENOMIC DNA]</scope>
    <source>
        <strain evidence="3">CBS 144.89 / FGSC A1163 / CEA10</strain>
    </source>
</reference>
<dbReference type="AlphaFoldDB" id="B0YE32"/>
<evidence type="ECO:0000313" key="3">
    <source>
        <dbReference type="Proteomes" id="UP000001699"/>
    </source>
</evidence>
<dbReference type="VEuPathDB" id="FungiDB:AFUB_097670"/>